<dbReference type="OrthoDB" id="113759at2"/>
<dbReference type="SMART" id="SM00342">
    <property type="entry name" value="HTH_ARAC"/>
    <property type="match status" value="1"/>
</dbReference>
<sequence>MVTDIALKETKKHGALRFPFNIYPCTIPKDFPEVALHWQSSMELVFIKKGSGIVQVGGRALPAQAGEVFVFTPGTLHALFQSPGIVMEYENIIFDLALLGGADDLCDERYLLPLQSGRLALPVHLTPELSYYTEALVCLHDAEEANRTRLFGYELVIKGALLRLLGLLTQKDGKLLSSENADTQRMKTVLQLIADHYTEELSVSSAAEVCGYSTSHFMRWFKRMTGQHFTAFLNCYRLNIACIALRSGNDTILAVAEQAGFRNLSYFNRLFKSHYGITPQMYRKRE</sequence>
<keyword evidence="1" id="KW-0805">Transcription regulation</keyword>
<dbReference type="InterPro" id="IPR018060">
    <property type="entry name" value="HTH_AraC"/>
</dbReference>
<dbReference type="eggNOG" id="COG1917">
    <property type="taxonomic scope" value="Bacteria"/>
</dbReference>
<dbReference type="InterPro" id="IPR018062">
    <property type="entry name" value="HTH_AraC-typ_CS"/>
</dbReference>
<dbReference type="Pfam" id="PF12833">
    <property type="entry name" value="HTH_18"/>
    <property type="match status" value="1"/>
</dbReference>
<keyword evidence="3" id="KW-0804">Transcription</keyword>
<comment type="caution">
    <text evidence="5">The sequence shown here is derived from an EMBL/GenBank/DDBJ whole genome shotgun (WGS) entry which is preliminary data.</text>
</comment>
<dbReference type="GO" id="GO:0043565">
    <property type="term" value="F:sequence-specific DNA binding"/>
    <property type="evidence" value="ECO:0007669"/>
    <property type="project" value="InterPro"/>
</dbReference>
<evidence type="ECO:0000256" key="1">
    <source>
        <dbReference type="ARBA" id="ARBA00023015"/>
    </source>
</evidence>
<feature type="domain" description="HTH araC/xylS-type" evidence="4">
    <location>
        <begin position="187"/>
        <end position="285"/>
    </location>
</feature>
<dbReference type="PANTHER" id="PTHR43280:SF28">
    <property type="entry name" value="HTH-TYPE TRANSCRIPTIONAL ACTIVATOR RHAS"/>
    <property type="match status" value="1"/>
</dbReference>
<keyword evidence="2" id="KW-0238">DNA-binding</keyword>
<name>D1PSH3_9FIRM</name>
<dbReference type="Proteomes" id="UP000003438">
    <property type="component" value="Unassembled WGS sequence"/>
</dbReference>
<dbReference type="STRING" id="411471.SUBVAR_07356"/>
<evidence type="ECO:0000313" key="5">
    <source>
        <dbReference type="EMBL" id="EFB74353.1"/>
    </source>
</evidence>
<evidence type="ECO:0000259" key="4">
    <source>
        <dbReference type="PROSITE" id="PS01124"/>
    </source>
</evidence>
<dbReference type="InterPro" id="IPR037923">
    <property type="entry name" value="HTH-like"/>
</dbReference>
<evidence type="ECO:0000256" key="2">
    <source>
        <dbReference type="ARBA" id="ARBA00023125"/>
    </source>
</evidence>
<dbReference type="Gene3D" id="1.10.10.60">
    <property type="entry name" value="Homeodomain-like"/>
    <property type="match status" value="2"/>
</dbReference>
<dbReference type="InterPro" id="IPR009057">
    <property type="entry name" value="Homeodomain-like_sf"/>
</dbReference>
<dbReference type="SUPFAM" id="SSF51215">
    <property type="entry name" value="Regulatory protein AraC"/>
    <property type="match status" value="1"/>
</dbReference>
<dbReference type="HOGENOM" id="CLU_000445_88_3_9"/>
<gene>
    <name evidence="5" type="ORF">SUBVAR_07356</name>
</gene>
<dbReference type="PANTHER" id="PTHR43280">
    <property type="entry name" value="ARAC-FAMILY TRANSCRIPTIONAL REGULATOR"/>
    <property type="match status" value="1"/>
</dbReference>
<reference evidence="5" key="1">
    <citation type="submission" date="2009-12" db="EMBL/GenBank/DDBJ databases">
        <authorList>
            <person name="Weinstock G."/>
            <person name="Sodergren E."/>
            <person name="Clifton S."/>
            <person name="Fulton L."/>
            <person name="Fulton B."/>
            <person name="Courtney L."/>
            <person name="Fronick C."/>
            <person name="Harrison M."/>
            <person name="Strong C."/>
            <person name="Farmer C."/>
            <person name="Delahaunty K."/>
            <person name="Markovic C."/>
            <person name="Hall O."/>
            <person name="Minx P."/>
            <person name="Tomlinson C."/>
            <person name="Mitreva M."/>
            <person name="Nelson J."/>
            <person name="Hou S."/>
            <person name="Wollam A."/>
            <person name="Pepin K.H."/>
            <person name="Johnson M."/>
            <person name="Bhonagiri V."/>
            <person name="Nash W.E."/>
            <person name="Warren W."/>
            <person name="Chinwalla A."/>
            <person name="Mardis E.R."/>
            <person name="Wilson R.K."/>
        </authorList>
    </citation>
    <scope>NUCLEOTIDE SEQUENCE [LARGE SCALE GENOMIC DNA]</scope>
    <source>
        <strain evidence="5">DSM 15176</strain>
    </source>
</reference>
<dbReference type="PROSITE" id="PS00041">
    <property type="entry name" value="HTH_ARAC_FAMILY_1"/>
    <property type="match status" value="1"/>
</dbReference>
<accession>D1PSH3</accession>
<keyword evidence="6" id="KW-1185">Reference proteome</keyword>
<dbReference type="PRINTS" id="PR00032">
    <property type="entry name" value="HTHARAC"/>
</dbReference>
<dbReference type="Gene3D" id="2.60.120.10">
    <property type="entry name" value="Jelly Rolls"/>
    <property type="match status" value="1"/>
</dbReference>
<dbReference type="InterPro" id="IPR013096">
    <property type="entry name" value="Cupin_2"/>
</dbReference>
<dbReference type="eggNOG" id="COG2207">
    <property type="taxonomic scope" value="Bacteria"/>
</dbReference>
<protein>
    <submittedName>
        <fullName evidence="5">Transcriptional regulator, AraC family</fullName>
    </submittedName>
</protein>
<dbReference type="AlphaFoldDB" id="D1PSH3"/>
<dbReference type="PROSITE" id="PS01124">
    <property type="entry name" value="HTH_ARAC_FAMILY_2"/>
    <property type="match status" value="1"/>
</dbReference>
<proteinExistence type="predicted"/>
<evidence type="ECO:0000313" key="6">
    <source>
        <dbReference type="Proteomes" id="UP000003438"/>
    </source>
</evidence>
<dbReference type="Pfam" id="PF07883">
    <property type="entry name" value="Cupin_2"/>
    <property type="match status" value="1"/>
</dbReference>
<dbReference type="SUPFAM" id="SSF46689">
    <property type="entry name" value="Homeodomain-like"/>
    <property type="match status" value="2"/>
</dbReference>
<evidence type="ECO:0000256" key="3">
    <source>
        <dbReference type="ARBA" id="ARBA00023163"/>
    </source>
</evidence>
<dbReference type="InterPro" id="IPR014710">
    <property type="entry name" value="RmlC-like_jellyroll"/>
</dbReference>
<dbReference type="GO" id="GO:0003700">
    <property type="term" value="F:DNA-binding transcription factor activity"/>
    <property type="evidence" value="ECO:0007669"/>
    <property type="project" value="InterPro"/>
</dbReference>
<dbReference type="InterPro" id="IPR020449">
    <property type="entry name" value="Tscrpt_reg_AraC-type_HTH"/>
</dbReference>
<dbReference type="EMBL" id="ACBY02000074">
    <property type="protein sequence ID" value="EFB74353.1"/>
    <property type="molecule type" value="Genomic_DNA"/>
</dbReference>
<organism evidence="5 6">
    <name type="scientific">Subdoligranulum variabile DSM 15176</name>
    <dbReference type="NCBI Taxonomy" id="411471"/>
    <lineage>
        <taxon>Bacteria</taxon>
        <taxon>Bacillati</taxon>
        <taxon>Bacillota</taxon>
        <taxon>Clostridia</taxon>
        <taxon>Eubacteriales</taxon>
        <taxon>Oscillospiraceae</taxon>
        <taxon>Subdoligranulum</taxon>
    </lineage>
</organism>